<gene>
    <name evidence="1" type="ORF">PV06_01695</name>
</gene>
<dbReference type="GO" id="GO:0005975">
    <property type="term" value="P:carbohydrate metabolic process"/>
    <property type="evidence" value="ECO:0007669"/>
    <property type="project" value="InterPro"/>
</dbReference>
<dbReference type="InterPro" id="IPR011330">
    <property type="entry name" value="Glyco_hydro/deAcase_b/a-brl"/>
</dbReference>
<dbReference type="HOGENOM" id="CLU_2960749_0_0_1"/>
<accession>A0A0D2B1K5</accession>
<proteinExistence type="predicted"/>
<evidence type="ECO:0000313" key="2">
    <source>
        <dbReference type="Proteomes" id="UP000053342"/>
    </source>
</evidence>
<sequence length="59" mass="6404">MASSRRKISANVDMGKAWVNHVCGPDEDIIPPIDHANAACGFQQESSPRICHDENSISP</sequence>
<dbReference type="GeneID" id="27353769"/>
<dbReference type="OrthoDB" id="5295431at2759"/>
<dbReference type="AlphaFoldDB" id="A0A0D2B1K5"/>
<dbReference type="EMBL" id="KN847333">
    <property type="protein sequence ID" value="KIW46001.1"/>
    <property type="molecule type" value="Genomic_DNA"/>
</dbReference>
<reference evidence="1 2" key="1">
    <citation type="submission" date="2015-01" db="EMBL/GenBank/DDBJ databases">
        <title>The Genome Sequence of Exophiala oligosperma CBS72588.</title>
        <authorList>
            <consortium name="The Broad Institute Genomics Platform"/>
            <person name="Cuomo C."/>
            <person name="de Hoog S."/>
            <person name="Gorbushina A."/>
            <person name="Stielow B."/>
            <person name="Teixiera M."/>
            <person name="Abouelleil A."/>
            <person name="Chapman S.B."/>
            <person name="Priest M."/>
            <person name="Young S.K."/>
            <person name="Wortman J."/>
            <person name="Nusbaum C."/>
            <person name="Birren B."/>
        </authorList>
    </citation>
    <scope>NUCLEOTIDE SEQUENCE [LARGE SCALE GENOMIC DNA]</scope>
    <source>
        <strain evidence="1 2">CBS 72588</strain>
    </source>
</reference>
<dbReference type="SUPFAM" id="SSF88713">
    <property type="entry name" value="Glycoside hydrolase/deacetylase"/>
    <property type="match status" value="1"/>
</dbReference>
<keyword evidence="2" id="KW-1185">Reference proteome</keyword>
<evidence type="ECO:0000313" key="1">
    <source>
        <dbReference type="EMBL" id="KIW46001.1"/>
    </source>
</evidence>
<dbReference type="Proteomes" id="UP000053342">
    <property type="component" value="Unassembled WGS sequence"/>
</dbReference>
<dbReference type="RefSeq" id="XP_016266217.1">
    <property type="nucleotide sequence ID" value="XM_016402320.1"/>
</dbReference>
<protein>
    <submittedName>
        <fullName evidence="1">Uncharacterized protein</fullName>
    </submittedName>
</protein>
<organism evidence="1 2">
    <name type="scientific">Exophiala oligosperma</name>
    <dbReference type="NCBI Taxonomy" id="215243"/>
    <lineage>
        <taxon>Eukaryota</taxon>
        <taxon>Fungi</taxon>
        <taxon>Dikarya</taxon>
        <taxon>Ascomycota</taxon>
        <taxon>Pezizomycotina</taxon>
        <taxon>Eurotiomycetes</taxon>
        <taxon>Chaetothyriomycetidae</taxon>
        <taxon>Chaetothyriales</taxon>
        <taxon>Herpotrichiellaceae</taxon>
        <taxon>Exophiala</taxon>
    </lineage>
</organism>
<name>A0A0D2B1K5_9EURO</name>
<dbReference type="Gene3D" id="3.20.20.370">
    <property type="entry name" value="Glycoside hydrolase/deacetylase"/>
    <property type="match status" value="1"/>
</dbReference>
<dbReference type="VEuPathDB" id="FungiDB:PV06_01695"/>
<dbReference type="Pfam" id="PF03746">
    <property type="entry name" value="LamB_YcsF"/>
    <property type="match status" value="1"/>
</dbReference>
<dbReference type="InterPro" id="IPR005501">
    <property type="entry name" value="LamB/YcsF/PxpA-like"/>
</dbReference>